<dbReference type="SMART" id="SM00249">
    <property type="entry name" value="PHD"/>
    <property type="match status" value="2"/>
</dbReference>
<dbReference type="InterPro" id="IPR001965">
    <property type="entry name" value="Znf_PHD"/>
</dbReference>
<name>A0A7L0WJ22_ALELA</name>
<keyword evidence="7" id="KW-0436">Ligase</keyword>
<keyword evidence="1" id="KW-0479">Metal-binding</keyword>
<gene>
    <name evidence="7" type="primary">G2e3_1</name>
    <name evidence="7" type="ORF">ALELAT_R13127</name>
</gene>
<dbReference type="GO" id="GO:0005634">
    <property type="term" value="C:nucleus"/>
    <property type="evidence" value="ECO:0007669"/>
    <property type="project" value="TreeGrafter"/>
</dbReference>
<accession>A0A7L0WJ22</accession>
<organism evidence="7 8">
    <name type="scientific">Alectura lathami</name>
    <name type="common">Australian brush turkey</name>
    <dbReference type="NCBI Taxonomy" id="81907"/>
    <lineage>
        <taxon>Eukaryota</taxon>
        <taxon>Metazoa</taxon>
        <taxon>Chordata</taxon>
        <taxon>Craniata</taxon>
        <taxon>Vertebrata</taxon>
        <taxon>Euteleostomi</taxon>
        <taxon>Archelosauria</taxon>
        <taxon>Archosauria</taxon>
        <taxon>Dinosauria</taxon>
        <taxon>Saurischia</taxon>
        <taxon>Theropoda</taxon>
        <taxon>Coelurosauria</taxon>
        <taxon>Aves</taxon>
        <taxon>Neognathae</taxon>
        <taxon>Galloanserae</taxon>
        <taxon>Galliformes</taxon>
        <taxon>Megapodiidae</taxon>
        <taxon>Alectura</taxon>
    </lineage>
</organism>
<evidence type="ECO:0000313" key="8">
    <source>
        <dbReference type="Proteomes" id="UP000562322"/>
    </source>
</evidence>
<evidence type="ECO:0000256" key="3">
    <source>
        <dbReference type="ARBA" id="ARBA00022833"/>
    </source>
</evidence>
<sequence length="133" mass="15110">QQCFVCGESGATIICRETGCERTFHLPCAMEGGCVTQYFGSHRSFCWEHRPEQAVEAAPEEDTVCLICVDPVGDKKSYTSIVCPTCKHAWFHRACIQAHAFHLENVSFCCPLCQDKYLFWKEMLTLGIRIPDR</sequence>
<proteinExistence type="predicted"/>
<keyword evidence="8" id="KW-1185">Reference proteome</keyword>
<dbReference type="Pfam" id="PF13771">
    <property type="entry name" value="zf-HC5HC2H"/>
    <property type="match status" value="1"/>
</dbReference>
<dbReference type="Gene3D" id="3.30.40.10">
    <property type="entry name" value="Zinc/RING finger domain, C3HC4 (zinc finger)"/>
    <property type="match status" value="2"/>
</dbReference>
<dbReference type="InterPro" id="IPR013083">
    <property type="entry name" value="Znf_RING/FYVE/PHD"/>
</dbReference>
<comment type="caution">
    <text evidence="7">The sequence shown here is derived from an EMBL/GenBank/DDBJ whole genome shotgun (WGS) entry which is preliminary data.</text>
</comment>
<dbReference type="PANTHER" id="PTHR12420">
    <property type="entry name" value="PHD FINGER PROTEIN"/>
    <property type="match status" value="1"/>
</dbReference>
<dbReference type="EMBL" id="VXAV01008166">
    <property type="protein sequence ID" value="NXL91545.1"/>
    <property type="molecule type" value="Genomic_DNA"/>
</dbReference>
<dbReference type="PROSITE" id="PS01359">
    <property type="entry name" value="ZF_PHD_1"/>
    <property type="match status" value="1"/>
</dbReference>
<dbReference type="InterPro" id="IPR051188">
    <property type="entry name" value="PHD-type_Zinc_Finger"/>
</dbReference>
<evidence type="ECO:0000256" key="4">
    <source>
        <dbReference type="PROSITE-ProRule" id="PRU00175"/>
    </source>
</evidence>
<keyword evidence="2 4" id="KW-0863">Zinc-finger</keyword>
<dbReference type="InterPro" id="IPR011011">
    <property type="entry name" value="Znf_FYVE_PHD"/>
</dbReference>
<dbReference type="OrthoDB" id="512616at2759"/>
<evidence type="ECO:0000256" key="2">
    <source>
        <dbReference type="ARBA" id="ARBA00022771"/>
    </source>
</evidence>
<evidence type="ECO:0000313" key="7">
    <source>
        <dbReference type="EMBL" id="NXL91545.1"/>
    </source>
</evidence>
<feature type="non-terminal residue" evidence="7">
    <location>
        <position position="1"/>
    </location>
</feature>
<dbReference type="AlphaFoldDB" id="A0A7L0WJ22"/>
<protein>
    <submittedName>
        <fullName evidence="7">G2E3 ligase</fullName>
    </submittedName>
</protein>
<feature type="domain" description="RING-type" evidence="5">
    <location>
        <begin position="65"/>
        <end position="114"/>
    </location>
</feature>
<dbReference type="InterPro" id="IPR001841">
    <property type="entry name" value="Znf_RING"/>
</dbReference>
<dbReference type="InterPro" id="IPR034732">
    <property type="entry name" value="EPHD"/>
</dbReference>
<evidence type="ECO:0000256" key="1">
    <source>
        <dbReference type="ARBA" id="ARBA00022723"/>
    </source>
</evidence>
<reference evidence="7 8" key="1">
    <citation type="submission" date="2019-09" db="EMBL/GenBank/DDBJ databases">
        <title>Bird 10,000 Genomes (B10K) Project - Family phase.</title>
        <authorList>
            <person name="Zhang G."/>
        </authorList>
    </citation>
    <scope>NUCLEOTIDE SEQUENCE [LARGE SCALE GENOMIC DNA]</scope>
    <source>
        <strain evidence="7">B10K-DU-001-39</strain>
        <tissue evidence="7">Muscle</tissue>
    </source>
</reference>
<dbReference type="SUPFAM" id="SSF57903">
    <property type="entry name" value="FYVE/PHD zinc finger"/>
    <property type="match status" value="1"/>
</dbReference>
<dbReference type="PROSITE" id="PS50089">
    <property type="entry name" value="ZF_RING_2"/>
    <property type="match status" value="1"/>
</dbReference>
<dbReference type="GO" id="GO:0016874">
    <property type="term" value="F:ligase activity"/>
    <property type="evidence" value="ECO:0007669"/>
    <property type="project" value="UniProtKB-KW"/>
</dbReference>
<keyword evidence="3" id="KW-0862">Zinc</keyword>
<feature type="domain" description="PHD-type" evidence="6">
    <location>
        <begin position="1"/>
        <end position="50"/>
    </location>
</feature>
<dbReference type="Proteomes" id="UP000562322">
    <property type="component" value="Unassembled WGS sequence"/>
</dbReference>
<dbReference type="SMART" id="SM00184">
    <property type="entry name" value="RING"/>
    <property type="match status" value="2"/>
</dbReference>
<dbReference type="GO" id="GO:0008270">
    <property type="term" value="F:zinc ion binding"/>
    <property type="evidence" value="ECO:0007669"/>
    <property type="project" value="UniProtKB-KW"/>
</dbReference>
<dbReference type="InterPro" id="IPR019786">
    <property type="entry name" value="Zinc_finger_PHD-type_CS"/>
</dbReference>
<evidence type="ECO:0000259" key="6">
    <source>
        <dbReference type="PROSITE" id="PS51805"/>
    </source>
</evidence>
<dbReference type="PROSITE" id="PS51805">
    <property type="entry name" value="EPHD"/>
    <property type="match status" value="1"/>
</dbReference>
<evidence type="ECO:0000259" key="5">
    <source>
        <dbReference type="PROSITE" id="PS50089"/>
    </source>
</evidence>
<dbReference type="PANTHER" id="PTHR12420:SF47">
    <property type="entry name" value="PHD FINGER PROTEIN 7"/>
    <property type="match status" value="1"/>
</dbReference>
<feature type="non-terminal residue" evidence="7">
    <location>
        <position position="133"/>
    </location>
</feature>